<comment type="caution">
    <text evidence="1">The sequence shown here is derived from an EMBL/GenBank/DDBJ whole genome shotgun (WGS) entry which is preliminary data.</text>
</comment>
<proteinExistence type="predicted"/>
<keyword evidence="2" id="KW-1185">Reference proteome</keyword>
<dbReference type="Proteomes" id="UP000051686">
    <property type="component" value="Unassembled WGS sequence"/>
</dbReference>
<organism evidence="1 2">
    <name type="scientific">Liquorilactobacillus oeni DSM 19972</name>
    <dbReference type="NCBI Taxonomy" id="1423777"/>
    <lineage>
        <taxon>Bacteria</taxon>
        <taxon>Bacillati</taxon>
        <taxon>Bacillota</taxon>
        <taxon>Bacilli</taxon>
        <taxon>Lactobacillales</taxon>
        <taxon>Lactobacillaceae</taxon>
        <taxon>Liquorilactobacillus</taxon>
    </lineage>
</organism>
<sequence>MLKYIQVLEKQSQSKGVRIMAENILFNPGQMISSSYDYEEAYLAAKIYRKKTKHSPLIVQTGKEKLYYVFDKEKPFDSNQQNKEYRIVKYLENEE</sequence>
<dbReference type="AlphaFoldDB" id="A0A0R1MDV2"/>
<dbReference type="STRING" id="1423777.FD46_GL000203"/>
<dbReference type="PATRIC" id="fig|1423777.3.peg.214"/>
<reference evidence="1 2" key="1">
    <citation type="journal article" date="2015" name="Genome Announc.">
        <title>Expanding the biotechnology potential of lactobacilli through comparative genomics of 213 strains and associated genera.</title>
        <authorList>
            <person name="Sun Z."/>
            <person name="Harris H.M."/>
            <person name="McCann A."/>
            <person name="Guo C."/>
            <person name="Argimon S."/>
            <person name="Zhang W."/>
            <person name="Yang X."/>
            <person name="Jeffery I.B."/>
            <person name="Cooney J.C."/>
            <person name="Kagawa T.F."/>
            <person name="Liu W."/>
            <person name="Song Y."/>
            <person name="Salvetti E."/>
            <person name="Wrobel A."/>
            <person name="Rasinkangas P."/>
            <person name="Parkhill J."/>
            <person name="Rea M.C."/>
            <person name="O'Sullivan O."/>
            <person name="Ritari J."/>
            <person name="Douillard F.P."/>
            <person name="Paul Ross R."/>
            <person name="Yang R."/>
            <person name="Briner A.E."/>
            <person name="Felis G.E."/>
            <person name="de Vos W.M."/>
            <person name="Barrangou R."/>
            <person name="Klaenhammer T.R."/>
            <person name="Caufield P.W."/>
            <person name="Cui Y."/>
            <person name="Zhang H."/>
            <person name="O'Toole P.W."/>
        </authorList>
    </citation>
    <scope>NUCLEOTIDE SEQUENCE [LARGE SCALE GENOMIC DNA]</scope>
    <source>
        <strain evidence="1 2">DSM 19972</strain>
    </source>
</reference>
<evidence type="ECO:0000313" key="2">
    <source>
        <dbReference type="Proteomes" id="UP000051686"/>
    </source>
</evidence>
<evidence type="ECO:0000313" key="1">
    <source>
        <dbReference type="EMBL" id="KRL06204.1"/>
    </source>
</evidence>
<accession>A0A0R1MDV2</accession>
<dbReference type="EMBL" id="AZEH01000014">
    <property type="protein sequence ID" value="KRL06204.1"/>
    <property type="molecule type" value="Genomic_DNA"/>
</dbReference>
<name>A0A0R1MDV2_9LACO</name>
<protein>
    <submittedName>
        <fullName evidence="1">Uncharacterized protein</fullName>
    </submittedName>
</protein>
<gene>
    <name evidence="1" type="ORF">FD46_GL000203</name>
</gene>